<dbReference type="SMART" id="SM00829">
    <property type="entry name" value="PKS_ER"/>
    <property type="match status" value="1"/>
</dbReference>
<dbReference type="GO" id="GO:0016491">
    <property type="term" value="F:oxidoreductase activity"/>
    <property type="evidence" value="ECO:0007669"/>
    <property type="project" value="InterPro"/>
</dbReference>
<dbReference type="InterPro" id="IPR013149">
    <property type="entry name" value="ADH-like_C"/>
</dbReference>
<keyword evidence="3" id="KW-1185">Reference proteome</keyword>
<dbReference type="CDD" id="cd08276">
    <property type="entry name" value="MDR7"/>
    <property type="match status" value="1"/>
</dbReference>
<dbReference type="AlphaFoldDB" id="A0A4Z0B9Q3"/>
<dbReference type="Gene3D" id="3.90.180.10">
    <property type="entry name" value="Medium-chain alcohol dehydrogenases, catalytic domain"/>
    <property type="match status" value="1"/>
</dbReference>
<dbReference type="Proteomes" id="UP000297734">
    <property type="component" value="Unassembled WGS sequence"/>
</dbReference>
<dbReference type="OrthoDB" id="9787435at2"/>
<sequence length="347" mass="36905">MSSAMMQWSMDAIGRDRLGLHSVERPVPGPGQVLVRTRAVSLNYRDKMMIETGMGIDLSFPFVPASDLVGTVVASGTGAERFAVGDRVITHFSPHWREGWPSGSAAQPPYNSLGGVYPGVLSEYVCFDQEWFVQASATLDDAQASTLSCAGLTAWFALFELGRVKPGQRVLVHGTGGVALFGLQLAKAAGAEVFVVSGSDDKLARAMALGAAHGVNRKTQDWVQEVHRLTADAGVDHILETVGGDHLGRSVEALALRGAIYLIGVLEGFTVSSPAAALSLKMATISGVSVGHRRALEDLVTAVDRLGLKPVIDRCFAFDELPQALDHLNQGPFGKIVIELAKDWTSA</sequence>
<evidence type="ECO:0000313" key="3">
    <source>
        <dbReference type="Proteomes" id="UP000297734"/>
    </source>
</evidence>
<dbReference type="InterPro" id="IPR052711">
    <property type="entry name" value="Zinc_ADH-like"/>
</dbReference>
<evidence type="ECO:0000313" key="2">
    <source>
        <dbReference type="EMBL" id="TFY95169.1"/>
    </source>
</evidence>
<name>A0A4Z0B9Q3_9PSED</name>
<dbReference type="EMBL" id="QUZT01000005">
    <property type="protein sequence ID" value="TFY95169.1"/>
    <property type="molecule type" value="Genomic_DNA"/>
</dbReference>
<gene>
    <name evidence="2" type="ORF">DYL61_04235</name>
</gene>
<dbReference type="InterPro" id="IPR036291">
    <property type="entry name" value="NAD(P)-bd_dom_sf"/>
</dbReference>
<dbReference type="Pfam" id="PF00107">
    <property type="entry name" value="ADH_zinc_N"/>
    <property type="match status" value="1"/>
</dbReference>
<dbReference type="InterPro" id="IPR011032">
    <property type="entry name" value="GroES-like_sf"/>
</dbReference>
<dbReference type="PANTHER" id="PTHR45033">
    <property type="match status" value="1"/>
</dbReference>
<dbReference type="InterPro" id="IPR020843">
    <property type="entry name" value="ER"/>
</dbReference>
<dbReference type="InterPro" id="IPR013154">
    <property type="entry name" value="ADH-like_N"/>
</dbReference>
<dbReference type="SUPFAM" id="SSF50129">
    <property type="entry name" value="GroES-like"/>
    <property type="match status" value="1"/>
</dbReference>
<dbReference type="SUPFAM" id="SSF51735">
    <property type="entry name" value="NAD(P)-binding Rossmann-fold domains"/>
    <property type="match status" value="1"/>
</dbReference>
<evidence type="ECO:0000259" key="1">
    <source>
        <dbReference type="SMART" id="SM00829"/>
    </source>
</evidence>
<dbReference type="Pfam" id="PF08240">
    <property type="entry name" value="ADH_N"/>
    <property type="match status" value="1"/>
</dbReference>
<dbReference type="RefSeq" id="WP_135307322.1">
    <property type="nucleotide sequence ID" value="NZ_QUZT01000005.1"/>
</dbReference>
<protein>
    <submittedName>
        <fullName evidence="2">NAD(P)-dependent alcohol dehydrogenase</fullName>
    </submittedName>
</protein>
<organism evidence="2 3">
    <name type="scientific">Pseudomonas nabeulensis</name>
    <dbReference type="NCBI Taxonomy" id="2293833"/>
    <lineage>
        <taxon>Bacteria</taxon>
        <taxon>Pseudomonadati</taxon>
        <taxon>Pseudomonadota</taxon>
        <taxon>Gammaproteobacteria</taxon>
        <taxon>Pseudomonadales</taxon>
        <taxon>Pseudomonadaceae</taxon>
        <taxon>Pseudomonas</taxon>
    </lineage>
</organism>
<proteinExistence type="predicted"/>
<reference evidence="2 3" key="1">
    <citation type="journal article" date="2019" name="Syst. Appl. Microbiol.">
        <title>New species of pathogenic Pseudomonas isolated from citrus in Tunisia: Proposal of Pseudomonas kairouanensis sp. nov. and Pseudomonas nabeulensis sp. nov.</title>
        <authorList>
            <person name="Oueslati M."/>
            <person name="Mulet M."/>
            <person name="Gomila M."/>
            <person name="Berge O."/>
            <person name="Hajlaoui M.R."/>
            <person name="Lalucat J."/>
            <person name="Sadfi-Zouaoui N."/>
            <person name="Garcia-Valdes E."/>
        </authorList>
    </citation>
    <scope>NUCLEOTIDE SEQUENCE [LARGE SCALE GENOMIC DNA]</scope>
    <source>
        <strain evidence="2 3">E10B</strain>
    </source>
</reference>
<feature type="domain" description="Enoyl reductase (ER)" evidence="1">
    <location>
        <begin position="14"/>
        <end position="338"/>
    </location>
</feature>
<comment type="caution">
    <text evidence="2">The sequence shown here is derived from an EMBL/GenBank/DDBJ whole genome shotgun (WGS) entry which is preliminary data.</text>
</comment>
<dbReference type="PANTHER" id="PTHR45033:SF2">
    <property type="entry name" value="ZINC-TYPE ALCOHOL DEHYDROGENASE-LIKE PROTEIN C1773.06C"/>
    <property type="match status" value="1"/>
</dbReference>
<accession>A0A4Z0B9Q3</accession>
<dbReference type="Gene3D" id="3.40.50.720">
    <property type="entry name" value="NAD(P)-binding Rossmann-like Domain"/>
    <property type="match status" value="1"/>
</dbReference>